<dbReference type="Proteomes" id="UP000541444">
    <property type="component" value="Unassembled WGS sequence"/>
</dbReference>
<dbReference type="PANTHER" id="PTHR46578:SF1">
    <property type="entry name" value="ARM-REPEAT_TETRATRICOPEPTIDE REPEAT (TPR)-LIKE PROTEIN"/>
    <property type="match status" value="1"/>
</dbReference>
<dbReference type="InterPro" id="IPR011989">
    <property type="entry name" value="ARM-like"/>
</dbReference>
<dbReference type="EMBL" id="JACGCM010001888">
    <property type="protein sequence ID" value="KAF6147585.1"/>
    <property type="molecule type" value="Genomic_DNA"/>
</dbReference>
<gene>
    <name evidence="2" type="ORF">GIB67_035342</name>
</gene>
<dbReference type="AlphaFoldDB" id="A0A7J7LY86"/>
<evidence type="ECO:0000313" key="3">
    <source>
        <dbReference type="Proteomes" id="UP000541444"/>
    </source>
</evidence>
<dbReference type="Gene3D" id="1.25.40.10">
    <property type="entry name" value="Tetratricopeptide repeat domain"/>
    <property type="match status" value="1"/>
</dbReference>
<feature type="domain" description="ARM repeat N-terminal plant" evidence="1">
    <location>
        <begin position="12"/>
        <end position="234"/>
    </location>
</feature>
<keyword evidence="3" id="KW-1185">Reference proteome</keyword>
<evidence type="ECO:0000313" key="2">
    <source>
        <dbReference type="EMBL" id="KAF6147585.1"/>
    </source>
</evidence>
<accession>A0A7J7LY86</accession>
<proteinExistence type="predicted"/>
<dbReference type="SUPFAM" id="SSF48452">
    <property type="entry name" value="TPR-like"/>
    <property type="match status" value="1"/>
</dbReference>
<dbReference type="InterPro" id="IPR058868">
    <property type="entry name" value="ARM_7"/>
</dbReference>
<evidence type="ECO:0000259" key="1">
    <source>
        <dbReference type="Pfam" id="PF26524"/>
    </source>
</evidence>
<name>A0A7J7LY86_9MAGN</name>
<dbReference type="SUPFAM" id="SSF48371">
    <property type="entry name" value="ARM repeat"/>
    <property type="match status" value="1"/>
</dbReference>
<reference evidence="2 3" key="1">
    <citation type="journal article" date="2020" name="IScience">
        <title>Genome Sequencing of the Endangered Kingdonia uniflora (Circaeasteraceae, Ranunculales) Reveals Potential Mechanisms of Evolutionary Specialization.</title>
        <authorList>
            <person name="Sun Y."/>
            <person name="Deng T."/>
            <person name="Zhang A."/>
            <person name="Moore M.J."/>
            <person name="Landis J.B."/>
            <person name="Lin N."/>
            <person name="Zhang H."/>
            <person name="Zhang X."/>
            <person name="Huang J."/>
            <person name="Zhang X."/>
            <person name="Sun H."/>
            <person name="Wang H."/>
        </authorList>
    </citation>
    <scope>NUCLEOTIDE SEQUENCE [LARGE SCALE GENOMIC DNA]</scope>
    <source>
        <strain evidence="2">TB1705</strain>
        <tissue evidence="2">Leaf</tissue>
    </source>
</reference>
<dbReference type="OrthoDB" id="1872379at2759"/>
<dbReference type="PANTHER" id="PTHR46578">
    <property type="entry name" value="ARM-REPEAT/TETRATRICOPEPTIDE REPEAT (TPR)-LIKE PROTEIN"/>
    <property type="match status" value="1"/>
</dbReference>
<dbReference type="InterPro" id="IPR011990">
    <property type="entry name" value="TPR-like_helical_dom_sf"/>
</dbReference>
<protein>
    <recommendedName>
        <fullName evidence="1">ARM repeat N-terminal plant domain-containing protein</fullName>
    </recommendedName>
</protein>
<dbReference type="Gene3D" id="1.25.10.10">
    <property type="entry name" value="Leucine-rich Repeat Variant"/>
    <property type="match status" value="1"/>
</dbReference>
<dbReference type="Pfam" id="PF26524">
    <property type="entry name" value="ARM_7"/>
    <property type="match status" value="1"/>
</dbReference>
<sequence length="581" mass="65865">MVKTATMRDSLDLSPKTVAISICFDENPLKDDDPQLVLVLNALWKLAMDQPNNSKLPSLSFFECMSKLIFKGIYDEGWVCKHQNIFIPYYAAHIIGSYTMNTVKFAMMAVEAGVVPSLMDLLRGKMSWIEQRASVRALGHFASYDETFSAVAQYEEEVITLTMGLICNCFSAVYGRFVAVEDRLGYHCDLLSKGCGGIEVENRKAEDWAIQLQCWSIHLLNCFASKEMSLNLILEKGFLEGLCKQIFHTKSYDLFFPKRLRQKAIRGGLMNGTTSVAGIELIKILCYSNIGRIGVAESKYVIETLCNLSRTSNELQYMGIYCLLILLKDPDTRKKVLDISASFLVDLVEVQNLGGITEVGKAISNTLLIDYEENLVNTSKYSVEVQKILDETWELKVLRKETEKFTSEEVFEGRRFAVGLLKQQGDEKFHTGFIKEALVKYSESLDCCLLEMRKERVVLYSNRAQCYLQLGMPKPAIRDSTRALSLSDPVNSDSKSLWRRSQAYDMKGMASESLMDCIMFIKEWDSSSKGVKVPSFVMRMIYKQMSATWIFAAASRVLNDCNVPTETARDEKWETGEKDEN</sequence>
<dbReference type="InterPro" id="IPR016024">
    <property type="entry name" value="ARM-type_fold"/>
</dbReference>
<organism evidence="2 3">
    <name type="scientific">Kingdonia uniflora</name>
    <dbReference type="NCBI Taxonomy" id="39325"/>
    <lineage>
        <taxon>Eukaryota</taxon>
        <taxon>Viridiplantae</taxon>
        <taxon>Streptophyta</taxon>
        <taxon>Embryophyta</taxon>
        <taxon>Tracheophyta</taxon>
        <taxon>Spermatophyta</taxon>
        <taxon>Magnoliopsida</taxon>
        <taxon>Ranunculales</taxon>
        <taxon>Circaeasteraceae</taxon>
        <taxon>Kingdonia</taxon>
    </lineage>
</organism>
<comment type="caution">
    <text evidence="2">The sequence shown here is derived from an EMBL/GenBank/DDBJ whole genome shotgun (WGS) entry which is preliminary data.</text>
</comment>